<dbReference type="UniPathway" id="UPA00028">
    <property type="reaction ID" value="UER00005"/>
</dbReference>
<comment type="subunit">
    <text evidence="8">Homodimer.</text>
</comment>
<dbReference type="EMBL" id="SACY01000005">
    <property type="protein sequence ID" value="RVU23566.1"/>
    <property type="molecule type" value="Genomic_DNA"/>
</dbReference>
<evidence type="ECO:0000256" key="2">
    <source>
        <dbReference type="ARBA" id="ARBA00009256"/>
    </source>
</evidence>
<dbReference type="GO" id="GO:0004592">
    <property type="term" value="F:pantoate-beta-alanine ligase activity"/>
    <property type="evidence" value="ECO:0007669"/>
    <property type="project" value="UniProtKB-UniRule"/>
</dbReference>
<evidence type="ECO:0000256" key="6">
    <source>
        <dbReference type="ARBA" id="ARBA00022840"/>
    </source>
</evidence>
<dbReference type="OrthoDB" id="9773087at2"/>
<feature type="binding site" evidence="8">
    <location>
        <position position="61"/>
    </location>
    <ligand>
        <name>beta-alanine</name>
        <dbReference type="ChEBI" id="CHEBI:57966"/>
    </ligand>
</feature>
<evidence type="ECO:0000256" key="4">
    <source>
        <dbReference type="ARBA" id="ARBA00022655"/>
    </source>
</evidence>
<evidence type="ECO:0000256" key="8">
    <source>
        <dbReference type="HAMAP-Rule" id="MF_00158"/>
    </source>
</evidence>
<comment type="caution">
    <text evidence="9">The sequence shown here is derived from an EMBL/GenBank/DDBJ whole genome shotgun (WGS) entry which is preliminary data.</text>
</comment>
<feature type="binding site" evidence="8">
    <location>
        <begin position="149"/>
        <end position="152"/>
    </location>
    <ligand>
        <name>ATP</name>
        <dbReference type="ChEBI" id="CHEBI:30616"/>
    </ligand>
</feature>
<feature type="binding site" evidence="8">
    <location>
        <position position="155"/>
    </location>
    <ligand>
        <name>(R)-pantoate</name>
        <dbReference type="ChEBI" id="CHEBI:15980"/>
    </ligand>
</feature>
<name>A0A437PMP0_9BACT</name>
<dbReference type="AlphaFoldDB" id="A0A437PMP0"/>
<dbReference type="GO" id="GO:0015940">
    <property type="term" value="P:pantothenate biosynthetic process"/>
    <property type="evidence" value="ECO:0007669"/>
    <property type="project" value="UniProtKB-UniRule"/>
</dbReference>
<dbReference type="GO" id="GO:0005829">
    <property type="term" value="C:cytosol"/>
    <property type="evidence" value="ECO:0007669"/>
    <property type="project" value="TreeGrafter"/>
</dbReference>
<comment type="catalytic activity">
    <reaction evidence="7 8">
        <text>(R)-pantoate + beta-alanine + ATP = (R)-pantothenate + AMP + diphosphate + H(+)</text>
        <dbReference type="Rhea" id="RHEA:10912"/>
        <dbReference type="ChEBI" id="CHEBI:15378"/>
        <dbReference type="ChEBI" id="CHEBI:15980"/>
        <dbReference type="ChEBI" id="CHEBI:29032"/>
        <dbReference type="ChEBI" id="CHEBI:30616"/>
        <dbReference type="ChEBI" id="CHEBI:33019"/>
        <dbReference type="ChEBI" id="CHEBI:57966"/>
        <dbReference type="ChEBI" id="CHEBI:456215"/>
        <dbReference type="EC" id="6.3.2.1"/>
    </reaction>
</comment>
<sequence length="285" mass="32826">MLIFKTKNDLNQYLLNRRRLGEKIGFVPTMGALHEGHLSLINLSKKDHETTVCSIFINPTQFTNTQDFEKYPITIERDIQLLRASGCQVLFLPEVSEMYPEGVQLKEKYELGAIEHRWEGEFRPGHFQGVCQIVEKLLLLVEPDTLFLGQKDFQQVAILKQMLQVKKDLQWIQIIAGPTLRETDGLAMSSRNLRLSPEERLQATSIYKGFQQVKLELSKGEKSLDNLCQNMEKLLLANGFSKVEYIAFVEPEQMVKIDKIQDKMVLIVAAHLGEVRLIDNYLFRS</sequence>
<dbReference type="SUPFAM" id="SSF52374">
    <property type="entry name" value="Nucleotidylyl transferase"/>
    <property type="match status" value="1"/>
</dbReference>
<keyword evidence="10" id="KW-1185">Reference proteome</keyword>
<feature type="active site" description="Proton donor" evidence="8">
    <location>
        <position position="37"/>
    </location>
</feature>
<feature type="binding site" evidence="8">
    <location>
        <position position="61"/>
    </location>
    <ligand>
        <name>(R)-pantoate</name>
        <dbReference type="ChEBI" id="CHEBI:15980"/>
    </ligand>
</feature>
<keyword evidence="6 8" id="KW-0067">ATP-binding</keyword>
<keyword evidence="3 8" id="KW-0436">Ligase</keyword>
<dbReference type="PANTHER" id="PTHR21299:SF1">
    <property type="entry name" value="PANTOATE--BETA-ALANINE LIGASE"/>
    <property type="match status" value="1"/>
</dbReference>
<comment type="function">
    <text evidence="8">Catalyzes the condensation of pantoate with beta-alanine in an ATP-dependent reaction via a pantoyl-adenylate intermediate.</text>
</comment>
<keyword evidence="4 8" id="KW-0566">Pantothenate biosynthesis</keyword>
<proteinExistence type="inferred from homology"/>
<evidence type="ECO:0000313" key="10">
    <source>
        <dbReference type="Proteomes" id="UP000282832"/>
    </source>
</evidence>
<feature type="binding site" evidence="8">
    <location>
        <begin position="188"/>
        <end position="191"/>
    </location>
    <ligand>
        <name>ATP</name>
        <dbReference type="ChEBI" id="CHEBI:30616"/>
    </ligand>
</feature>
<keyword evidence="8" id="KW-0963">Cytoplasm</keyword>
<dbReference type="Proteomes" id="UP000282832">
    <property type="component" value="Unassembled WGS sequence"/>
</dbReference>
<accession>A0A437PMP0</accession>
<dbReference type="HAMAP" id="MF_00158">
    <property type="entry name" value="PanC"/>
    <property type="match status" value="1"/>
</dbReference>
<evidence type="ECO:0000313" key="9">
    <source>
        <dbReference type="EMBL" id="RVU23566.1"/>
    </source>
</evidence>
<organism evidence="9 10">
    <name type="scientific">Sandaracinomonas limnophila</name>
    <dbReference type="NCBI Taxonomy" id="1862386"/>
    <lineage>
        <taxon>Bacteria</taxon>
        <taxon>Pseudomonadati</taxon>
        <taxon>Bacteroidota</taxon>
        <taxon>Cytophagia</taxon>
        <taxon>Cytophagales</taxon>
        <taxon>Flectobacillaceae</taxon>
        <taxon>Sandaracinomonas</taxon>
    </lineage>
</organism>
<dbReference type="InterPro" id="IPR014729">
    <property type="entry name" value="Rossmann-like_a/b/a_fold"/>
</dbReference>
<keyword evidence="5 8" id="KW-0547">Nucleotide-binding</keyword>
<evidence type="ECO:0000256" key="7">
    <source>
        <dbReference type="ARBA" id="ARBA00048258"/>
    </source>
</evidence>
<comment type="miscellaneous">
    <text evidence="8">The reaction proceeds by a bi uni uni bi ping pong mechanism.</text>
</comment>
<gene>
    <name evidence="8" type="primary">panC</name>
    <name evidence="9" type="ORF">EOJ36_10845</name>
</gene>
<comment type="pathway">
    <text evidence="1 8">Cofactor biosynthesis; (R)-pantothenate biosynthesis; (R)-pantothenate from (R)-pantoate and beta-alanine: step 1/1.</text>
</comment>
<dbReference type="EC" id="6.3.2.1" evidence="8"/>
<dbReference type="Gene3D" id="3.30.1300.10">
    <property type="entry name" value="Pantoate-beta-alanine ligase, C-terminal domain"/>
    <property type="match status" value="1"/>
</dbReference>
<evidence type="ECO:0000256" key="5">
    <source>
        <dbReference type="ARBA" id="ARBA00022741"/>
    </source>
</evidence>
<reference evidence="9 10" key="1">
    <citation type="submission" date="2019-01" db="EMBL/GenBank/DDBJ databases">
        <authorList>
            <person name="Chen W.-M."/>
        </authorList>
    </citation>
    <scope>NUCLEOTIDE SEQUENCE [LARGE SCALE GENOMIC DNA]</scope>
    <source>
        <strain evidence="9 10">FSY-15</strain>
    </source>
</reference>
<dbReference type="InterPro" id="IPR003721">
    <property type="entry name" value="Pantoate_ligase"/>
</dbReference>
<evidence type="ECO:0000256" key="3">
    <source>
        <dbReference type="ARBA" id="ARBA00022598"/>
    </source>
</evidence>
<dbReference type="RefSeq" id="WP_127805256.1">
    <property type="nucleotide sequence ID" value="NZ_SACY01000005.1"/>
</dbReference>
<dbReference type="Pfam" id="PF02569">
    <property type="entry name" value="Pantoate_ligase"/>
    <property type="match status" value="1"/>
</dbReference>
<evidence type="ECO:0000256" key="1">
    <source>
        <dbReference type="ARBA" id="ARBA00004990"/>
    </source>
</evidence>
<feature type="binding site" evidence="8">
    <location>
        <begin position="30"/>
        <end position="37"/>
    </location>
    <ligand>
        <name>ATP</name>
        <dbReference type="ChEBI" id="CHEBI:30616"/>
    </ligand>
</feature>
<dbReference type="InterPro" id="IPR042176">
    <property type="entry name" value="Pantoate_ligase_C"/>
</dbReference>
<protein>
    <recommendedName>
        <fullName evidence="8">Pantothenate synthetase</fullName>
        <shortName evidence="8">PS</shortName>
        <ecNumber evidence="8">6.3.2.1</ecNumber>
    </recommendedName>
    <alternativeName>
        <fullName evidence="8">Pantoate--beta-alanine ligase</fullName>
    </alternativeName>
    <alternativeName>
        <fullName evidence="8">Pantoate-activating enzyme</fullName>
    </alternativeName>
</protein>
<dbReference type="CDD" id="cd00560">
    <property type="entry name" value="PanC"/>
    <property type="match status" value="1"/>
</dbReference>
<dbReference type="NCBIfam" id="TIGR00018">
    <property type="entry name" value="panC"/>
    <property type="match status" value="1"/>
</dbReference>
<feature type="binding site" evidence="8">
    <location>
        <position position="180"/>
    </location>
    <ligand>
        <name>ATP</name>
        <dbReference type="ChEBI" id="CHEBI:30616"/>
    </ligand>
</feature>
<dbReference type="PANTHER" id="PTHR21299">
    <property type="entry name" value="CYTIDYLATE KINASE/PANTOATE-BETA-ALANINE LIGASE"/>
    <property type="match status" value="1"/>
</dbReference>
<dbReference type="GO" id="GO:0005524">
    <property type="term" value="F:ATP binding"/>
    <property type="evidence" value="ECO:0007669"/>
    <property type="project" value="UniProtKB-KW"/>
</dbReference>
<comment type="similarity">
    <text evidence="2 8">Belongs to the pantothenate synthetase family.</text>
</comment>
<comment type="subcellular location">
    <subcellularLocation>
        <location evidence="8">Cytoplasm</location>
    </subcellularLocation>
</comment>
<dbReference type="Gene3D" id="3.40.50.620">
    <property type="entry name" value="HUPs"/>
    <property type="match status" value="1"/>
</dbReference>